<dbReference type="Gene3D" id="3.30.40.250">
    <property type="match status" value="1"/>
</dbReference>
<dbReference type="PROSITE" id="PS51664">
    <property type="entry name" value="YCAO"/>
    <property type="match status" value="1"/>
</dbReference>
<dbReference type="InterPro" id="IPR027624">
    <property type="entry name" value="TOMM_cyclo_SagD"/>
</dbReference>
<dbReference type="InterPro" id="IPR003776">
    <property type="entry name" value="YcaO-like_dom"/>
</dbReference>
<dbReference type="NCBIfam" id="TIGR03604">
    <property type="entry name" value="TOMM_cyclo_SagD"/>
    <property type="match status" value="1"/>
</dbReference>
<dbReference type="Proteomes" id="UP001372526">
    <property type="component" value="Unassembled WGS sequence"/>
</dbReference>
<reference evidence="2 3" key="1">
    <citation type="submission" date="2024-01" db="EMBL/GenBank/DDBJ databases">
        <title>Seven novel Bacillus-like species.</title>
        <authorList>
            <person name="Liu G."/>
        </authorList>
    </citation>
    <scope>NUCLEOTIDE SEQUENCE [LARGE SCALE GENOMIC DNA]</scope>
    <source>
        <strain evidence="2 3">FJAT-51639</strain>
    </source>
</reference>
<dbReference type="Gene3D" id="3.40.50.720">
    <property type="entry name" value="NAD(P)-binding Rossmann-like Domain"/>
    <property type="match status" value="1"/>
</dbReference>
<dbReference type="Pfam" id="PF02624">
    <property type="entry name" value="YcaO"/>
    <property type="match status" value="1"/>
</dbReference>
<protein>
    <submittedName>
        <fullName evidence="2">TOMM leader peptide-binding protein</fullName>
    </submittedName>
</protein>
<gene>
    <name evidence="2" type="ORF">WAZ07_17030</name>
</gene>
<organism evidence="2 3">
    <name type="scientific">Bacillus bruguierae</name>
    <dbReference type="NCBI Taxonomy" id="3127667"/>
    <lineage>
        <taxon>Bacteria</taxon>
        <taxon>Bacillati</taxon>
        <taxon>Bacillota</taxon>
        <taxon>Bacilli</taxon>
        <taxon>Bacillales</taxon>
        <taxon>Bacillaceae</taxon>
        <taxon>Bacillus</taxon>
    </lineage>
</organism>
<accession>A0ABU8FKD6</accession>
<dbReference type="Gene3D" id="3.30.160.660">
    <property type="match status" value="1"/>
</dbReference>
<feature type="domain" description="YcaO" evidence="1">
    <location>
        <begin position="264"/>
        <end position="647"/>
    </location>
</feature>
<evidence type="ECO:0000259" key="1">
    <source>
        <dbReference type="PROSITE" id="PS51664"/>
    </source>
</evidence>
<dbReference type="PANTHER" id="PTHR37809">
    <property type="entry name" value="RIBOSOMAL PROTEIN S12 METHYLTHIOTRANSFERASE ACCESSORY FACTOR YCAO"/>
    <property type="match status" value="1"/>
</dbReference>
<evidence type="ECO:0000313" key="2">
    <source>
        <dbReference type="EMBL" id="MEI4802983.1"/>
    </source>
</evidence>
<dbReference type="InterPro" id="IPR022291">
    <property type="entry name" value="Bacteriocin_synth_cyclodeHase"/>
</dbReference>
<dbReference type="NCBIfam" id="TIGR03882">
    <property type="entry name" value="cyclo_dehyd_2"/>
    <property type="match status" value="1"/>
</dbReference>
<sequence length="647" mass="73412">MSASILIIGEGLLANRVYEELSVQYEITRYTDFNRKIPATTDLVLVLHDTWNPSFHKQAESVLQSTNIPWLRAFVSFGEGIIGPLVRPGTPGCSECADIRRTFAGNDSKEMWGIMQILTTNKEIPRDIWASSNGLLQMTHLLLEEVQCILQGDHARSEGHMFFVNLQTLKSSYHFFLPHPLCSNCSQLPNDSSHSAKISLQSSPKISINDYRCRSISELSKVLAKDYLDYETGFLNDKMYNLTPPFAEVSVNLPLLFGNEGTAGRTHSYATSELTAILEGLERYCGLEPRGKRTVIQDTFRNLAHQALNPLEVGVHATEQYMQPNFPFKPFHPDRPMNWVWGYSLLQERPILVPELLAYYSLGGRDGFVYETSNGCALGGSLEEAIFYGILEVIERDSFLLTWYAELPLPRLDLSSVNDQELQLMVERVRTVGGYDIHLFNSTMEHGIPSVWALAKNRKEKGLNIICAAGAHLDPIRGAKSAIYELAGMMLTLDKEFEMNRKKYVQMFHNPSLVKQMPDHPKVCGLPEAEERFQFLLDNNRPLQTFTEAFKQKTRHEDLTDDLREILQVLHQLNLDVIVVDQTTPEIMRNGLHCVKVLIPGMLPMTFGHHLTRLTGLERVLRVPMELGYTKKPLSFEQLNPHPHPFA</sequence>
<proteinExistence type="predicted"/>
<evidence type="ECO:0000313" key="3">
    <source>
        <dbReference type="Proteomes" id="UP001372526"/>
    </source>
</evidence>
<dbReference type="RefSeq" id="WP_336473417.1">
    <property type="nucleotide sequence ID" value="NZ_JBAWSX010000010.1"/>
</dbReference>
<name>A0ABU8FKD6_9BACI</name>
<comment type="caution">
    <text evidence="2">The sequence shown here is derived from an EMBL/GenBank/DDBJ whole genome shotgun (WGS) entry which is preliminary data.</text>
</comment>
<dbReference type="EMBL" id="JBAWSX010000010">
    <property type="protein sequence ID" value="MEI4802983.1"/>
    <property type="molecule type" value="Genomic_DNA"/>
</dbReference>
<dbReference type="PANTHER" id="PTHR37809:SF1">
    <property type="entry name" value="RIBOSOMAL PROTEIN S12 METHYLTHIOTRANSFERASE ACCESSORY FACTOR YCAO"/>
    <property type="match status" value="1"/>
</dbReference>
<dbReference type="Gene3D" id="3.30.1330.230">
    <property type="match status" value="1"/>
</dbReference>
<keyword evidence="3" id="KW-1185">Reference proteome</keyword>